<dbReference type="Gene3D" id="1.10.260.40">
    <property type="entry name" value="lambda repressor-like DNA-binding domains"/>
    <property type="match status" value="1"/>
</dbReference>
<dbReference type="GO" id="GO:0003677">
    <property type="term" value="F:DNA binding"/>
    <property type="evidence" value="ECO:0007669"/>
    <property type="project" value="InterPro"/>
</dbReference>
<dbReference type="InterPro" id="IPR010982">
    <property type="entry name" value="Lambda_DNA-bd_dom_sf"/>
</dbReference>
<organism evidence="2">
    <name type="scientific">bacterium 19NY03SH02</name>
    <dbReference type="NCBI Taxonomy" id="2920631"/>
    <lineage>
        <taxon>Bacteria</taxon>
    </lineage>
</organism>
<evidence type="ECO:0000313" key="2">
    <source>
        <dbReference type="EMBL" id="XAG81065.1"/>
    </source>
</evidence>
<reference evidence="2" key="1">
    <citation type="submission" date="2022-03" db="EMBL/GenBank/DDBJ databases">
        <title>Sea Food Isolates.</title>
        <authorList>
            <person name="Li c."/>
        </authorList>
    </citation>
    <scope>NUCLEOTIDE SEQUENCE</scope>
    <source>
        <strain evidence="2">19NY03SH02</strain>
    </source>
</reference>
<evidence type="ECO:0000259" key="1">
    <source>
        <dbReference type="PROSITE" id="PS50943"/>
    </source>
</evidence>
<dbReference type="SMART" id="SM00530">
    <property type="entry name" value="HTH_XRE"/>
    <property type="match status" value="1"/>
</dbReference>
<dbReference type="PROSITE" id="PS50943">
    <property type="entry name" value="HTH_CROC1"/>
    <property type="match status" value="1"/>
</dbReference>
<dbReference type="InterPro" id="IPR001387">
    <property type="entry name" value="Cro/C1-type_HTH"/>
</dbReference>
<accession>A0AAU6V4P8</accession>
<feature type="domain" description="HTH cro/C1-type" evidence="1">
    <location>
        <begin position="11"/>
        <end position="69"/>
    </location>
</feature>
<protein>
    <submittedName>
        <fullName evidence="2">Helix-turn-helix domain-containing protein</fullName>
    </submittedName>
</protein>
<dbReference type="SUPFAM" id="SSF47413">
    <property type="entry name" value="lambda repressor-like DNA-binding domains"/>
    <property type="match status" value="1"/>
</dbReference>
<dbReference type="Pfam" id="PF01381">
    <property type="entry name" value="HTH_3"/>
    <property type="match status" value="1"/>
</dbReference>
<gene>
    <name evidence="2" type="ORF">MRN14_00050</name>
</gene>
<sequence>MSKTNPFPQRLKQARNRVGISQRELGIRLGMDPSSASGRMNHYEKGRHMPDIGTLQKLAQELGVPVAFFFSDSDSSAELACLIEKLSETKKQALIEQIRQELDKIDQS</sequence>
<dbReference type="EMBL" id="CP095354">
    <property type="protein sequence ID" value="XAG81065.1"/>
    <property type="molecule type" value="Genomic_DNA"/>
</dbReference>
<dbReference type="AlphaFoldDB" id="A0AAU6V4P8"/>
<name>A0AAU6V4P8_UNCXX</name>
<dbReference type="CDD" id="cd00093">
    <property type="entry name" value="HTH_XRE"/>
    <property type="match status" value="1"/>
</dbReference>
<proteinExistence type="predicted"/>